<dbReference type="Proteomes" id="UP001461498">
    <property type="component" value="Unassembled WGS sequence"/>
</dbReference>
<comment type="caution">
    <text evidence="3">The sequence shown here is derived from an EMBL/GenBank/DDBJ whole genome shotgun (WGS) entry which is preliminary data.</text>
</comment>
<dbReference type="InterPro" id="IPR029281">
    <property type="entry name" value="FAM194_C"/>
</dbReference>
<feature type="compositionally biased region" description="Basic residues" evidence="1">
    <location>
        <begin position="263"/>
        <end position="277"/>
    </location>
</feature>
<dbReference type="Pfam" id="PF14977">
    <property type="entry name" value="FAM194"/>
    <property type="match status" value="1"/>
</dbReference>
<feature type="region of interest" description="Disordered" evidence="1">
    <location>
        <begin position="204"/>
        <end position="289"/>
    </location>
</feature>
<evidence type="ECO:0000256" key="1">
    <source>
        <dbReference type="SAM" id="MobiDB-lite"/>
    </source>
</evidence>
<proteinExistence type="predicted"/>
<evidence type="ECO:0000313" key="3">
    <source>
        <dbReference type="EMBL" id="KAK9496775.1"/>
    </source>
</evidence>
<sequence length="420" mass="47120">MAAKGSKKKKKKTAGRKSTAKTAKRKTSKENVEPNLQSVFNYQLSDLENLKNGTTAVPNETLVGRIFSFRAEPPKPFIYAFRIRLEEKVYYYKPGHVAATFKQDGTGLVTYPNGDTAITITEGRIGKRLVVYSPSDEENRPLLGNLPMAIFDNLGNGVVFDSKGNIRLNYDQGGGVLYDTPTKIPIHWSWTNSQLLIKRKQDLEFSPEDDPDNDVPNTPIVYDNLEEEADKNKKKKNGKIGRRSVKSGKGGTGKSGKGGTGKLGKRGTGKSGKHVMKSAKEGNKRAKKKMKLNIIDSKTKSETITKDEKDDVSLSVDAAMFKLNKVKAVLEKFKTVTSIKTEPIPEMKPLVMKITKNISIKILHQEHIHIDFLYTPVFFSLNIGTRIYPEILERIDKIIHQPGDKRKIPCYFEFLNKKNC</sequence>
<reference evidence="3 4" key="1">
    <citation type="submission" date="2022-12" db="EMBL/GenBank/DDBJ databases">
        <title>Chromosome-level genome assembly of true bugs.</title>
        <authorList>
            <person name="Ma L."/>
            <person name="Li H."/>
        </authorList>
    </citation>
    <scope>NUCLEOTIDE SEQUENCE [LARGE SCALE GENOMIC DNA]</scope>
    <source>
        <strain evidence="3">Lab_2022b</strain>
    </source>
</reference>
<accession>A0AAW1CFZ1</accession>
<keyword evidence="4" id="KW-1185">Reference proteome</keyword>
<dbReference type="AlphaFoldDB" id="A0AAW1CFZ1"/>
<protein>
    <recommendedName>
        <fullName evidence="2">FAM194 C-terminal domain-containing protein</fullName>
    </recommendedName>
</protein>
<dbReference type="EMBL" id="JAPXFL010000058">
    <property type="protein sequence ID" value="KAK9496775.1"/>
    <property type="molecule type" value="Genomic_DNA"/>
</dbReference>
<name>A0AAW1CFZ1_9HEMI</name>
<feature type="compositionally biased region" description="Basic residues" evidence="1">
    <location>
        <begin position="1"/>
        <end position="27"/>
    </location>
</feature>
<dbReference type="PANTHER" id="PTHR23093:SF16">
    <property type="entry name" value="FAM194 C-TERMINAL DOMAIN-CONTAINING PROTEIN"/>
    <property type="match status" value="1"/>
</dbReference>
<feature type="region of interest" description="Disordered" evidence="1">
    <location>
        <begin position="1"/>
        <end position="32"/>
    </location>
</feature>
<dbReference type="PANTHER" id="PTHR23093">
    <property type="entry name" value="SIMILAR TO CHROMOSOME 3 OPEN READING FRAME 20"/>
    <property type="match status" value="1"/>
</dbReference>
<evidence type="ECO:0000313" key="4">
    <source>
        <dbReference type="Proteomes" id="UP001461498"/>
    </source>
</evidence>
<organism evidence="3 4">
    <name type="scientific">Rhynocoris fuscipes</name>
    <dbReference type="NCBI Taxonomy" id="488301"/>
    <lineage>
        <taxon>Eukaryota</taxon>
        <taxon>Metazoa</taxon>
        <taxon>Ecdysozoa</taxon>
        <taxon>Arthropoda</taxon>
        <taxon>Hexapoda</taxon>
        <taxon>Insecta</taxon>
        <taxon>Pterygota</taxon>
        <taxon>Neoptera</taxon>
        <taxon>Paraneoptera</taxon>
        <taxon>Hemiptera</taxon>
        <taxon>Heteroptera</taxon>
        <taxon>Panheteroptera</taxon>
        <taxon>Cimicomorpha</taxon>
        <taxon>Reduviidae</taxon>
        <taxon>Harpactorinae</taxon>
        <taxon>Harpactorini</taxon>
        <taxon>Rhynocoris</taxon>
    </lineage>
</organism>
<feature type="domain" description="FAM194 C-terminal" evidence="2">
    <location>
        <begin position="88"/>
        <end position="195"/>
    </location>
</feature>
<feature type="compositionally biased region" description="Basic residues" evidence="1">
    <location>
        <begin position="232"/>
        <end position="246"/>
    </location>
</feature>
<feature type="compositionally biased region" description="Gly residues" evidence="1">
    <location>
        <begin position="248"/>
        <end position="262"/>
    </location>
</feature>
<evidence type="ECO:0000259" key="2">
    <source>
        <dbReference type="Pfam" id="PF14977"/>
    </source>
</evidence>
<gene>
    <name evidence="3" type="ORF">O3M35_013002</name>
</gene>